<organism evidence="1">
    <name type="scientific">Caldiarchaeum subterraneum</name>
    <dbReference type="NCBI Taxonomy" id="311458"/>
    <lineage>
        <taxon>Archaea</taxon>
        <taxon>Nitrososphaerota</taxon>
        <taxon>Candidatus Caldarchaeales</taxon>
        <taxon>Candidatus Caldarchaeaceae</taxon>
        <taxon>Candidatus Caldarchaeum</taxon>
    </lineage>
</organism>
<sequence>MPRKYVDMHVLTMDRSMASSLAGMGYRHVCVVGDEVSDASNLGITVHRKKYLEVESRNDLLKRLRRLERNVLVCVKPLTREALMVAARDGRVGTVMVYGGMADVDMHVAQVFKNILEITVAEVIECFNDDRRWRSLLRIVRAADAVGVPTIISSGASCEEELLPPRQLGYILAALKGVESPVLDSVSTIPLKLLEDVCV</sequence>
<comment type="caution">
    <text evidence="1">The sequence shown here is derived from an EMBL/GenBank/DDBJ whole genome shotgun (WGS) entry which is preliminary data.</text>
</comment>
<dbReference type="InterPro" id="IPR016195">
    <property type="entry name" value="Pol/histidinol_Pase-like"/>
</dbReference>
<protein>
    <submittedName>
        <fullName evidence="1">Uncharacterized protein</fullName>
    </submittedName>
</protein>
<dbReference type="SUPFAM" id="SSF89550">
    <property type="entry name" value="PHP domain-like"/>
    <property type="match status" value="1"/>
</dbReference>
<reference evidence="1" key="1">
    <citation type="journal article" date="2020" name="mSystems">
        <title>Genome- and Community-Level Interaction Insights into Carbon Utilization and Element Cycling Functions of Hydrothermarchaeota in Hydrothermal Sediment.</title>
        <authorList>
            <person name="Zhou Z."/>
            <person name="Liu Y."/>
            <person name="Xu W."/>
            <person name="Pan J."/>
            <person name="Luo Z.H."/>
            <person name="Li M."/>
        </authorList>
    </citation>
    <scope>NUCLEOTIDE SEQUENCE [LARGE SCALE GENOMIC DNA]</scope>
    <source>
        <strain evidence="1">SpSt-1074</strain>
    </source>
</reference>
<dbReference type="AlphaFoldDB" id="A0A7J3VTB4"/>
<name>A0A7J3VTB4_CALS0</name>
<proteinExistence type="predicted"/>
<accession>A0A7J3VTB4</accession>
<dbReference type="Gene3D" id="3.20.20.140">
    <property type="entry name" value="Metal-dependent hydrolases"/>
    <property type="match status" value="1"/>
</dbReference>
<dbReference type="EMBL" id="DRXH01000115">
    <property type="protein sequence ID" value="HHM44315.1"/>
    <property type="molecule type" value="Genomic_DNA"/>
</dbReference>
<gene>
    <name evidence="1" type="ORF">ENM31_03340</name>
</gene>
<evidence type="ECO:0000313" key="1">
    <source>
        <dbReference type="EMBL" id="HHM44315.1"/>
    </source>
</evidence>